<dbReference type="InterPro" id="IPR006639">
    <property type="entry name" value="Preselin/SPP"/>
</dbReference>
<keyword evidence="4" id="KW-0378">Hydrolase</keyword>
<feature type="transmembrane region" description="Helical" evidence="8">
    <location>
        <begin position="202"/>
        <end position="224"/>
    </location>
</feature>
<evidence type="ECO:0000256" key="1">
    <source>
        <dbReference type="ARBA" id="ARBA00004477"/>
    </source>
</evidence>
<reference evidence="9 10" key="1">
    <citation type="submission" date="2016-11" db="EMBL/GenBank/DDBJ databases">
        <title>The macronuclear genome of Stentor coeruleus: a giant cell with tiny introns.</title>
        <authorList>
            <person name="Slabodnick M."/>
            <person name="Ruby J.G."/>
            <person name="Reiff S.B."/>
            <person name="Swart E.C."/>
            <person name="Gosai S."/>
            <person name="Prabakaran S."/>
            <person name="Witkowska E."/>
            <person name="Larue G.E."/>
            <person name="Fisher S."/>
            <person name="Freeman R.M."/>
            <person name="Gunawardena J."/>
            <person name="Chu W."/>
            <person name="Stover N.A."/>
            <person name="Gregory B.D."/>
            <person name="Nowacki M."/>
            <person name="Derisi J."/>
            <person name="Roy S.W."/>
            <person name="Marshall W.F."/>
            <person name="Sood P."/>
        </authorList>
    </citation>
    <scope>NUCLEOTIDE SEQUENCE [LARGE SCALE GENOMIC DNA]</scope>
    <source>
        <strain evidence="9">WM001</strain>
    </source>
</reference>
<dbReference type="GO" id="GO:0098554">
    <property type="term" value="C:cytoplasmic side of endoplasmic reticulum membrane"/>
    <property type="evidence" value="ECO:0007669"/>
    <property type="project" value="TreeGrafter"/>
</dbReference>
<dbReference type="EMBL" id="MPUH01000195">
    <property type="protein sequence ID" value="OMJ86799.1"/>
    <property type="molecule type" value="Genomic_DNA"/>
</dbReference>
<proteinExistence type="inferred from homology"/>
<dbReference type="PANTHER" id="PTHR12174:SF23">
    <property type="entry name" value="MINOR HISTOCOMPATIBILITY ANTIGEN H13"/>
    <property type="match status" value="1"/>
</dbReference>
<comment type="caution">
    <text evidence="9">The sequence shown here is derived from an EMBL/GenBank/DDBJ whole genome shotgun (WGS) entry which is preliminary data.</text>
</comment>
<evidence type="ECO:0000256" key="3">
    <source>
        <dbReference type="ARBA" id="ARBA00022692"/>
    </source>
</evidence>
<evidence type="ECO:0000256" key="2">
    <source>
        <dbReference type="ARBA" id="ARBA00006859"/>
    </source>
</evidence>
<keyword evidence="3 8" id="KW-0812">Transmembrane</keyword>
<evidence type="ECO:0000256" key="6">
    <source>
        <dbReference type="ARBA" id="ARBA00022989"/>
    </source>
</evidence>
<evidence type="ECO:0000256" key="8">
    <source>
        <dbReference type="SAM" id="Phobius"/>
    </source>
</evidence>
<sequence>MIPIYIGALRSRKLSPLWENKDDEDTEVKVISGAEAAKFPFVASGVLLSLYVAIKYVSPELVNMLISVYLTLIGAYCTKYYVYMQLKQRKIMEHPWKFKKMIRIPYFMPNAEALELTYQDFLAYFLVLPLAVLYFYTKNWVICDIFGVALSINALENMPIGSFMIGFGLLSALLFYDVFFVFGTDVMLTVAKNIDGPIKLLFPKVAGGFSMIGLGDIIMPGILITMTLRYDLFRLHKREGKGKNIYFLASFTGYALGICATLCAMLIMEREQPALLYLVPFTIVSILLTALVTGEFSQLWLYKEENSE</sequence>
<dbReference type="GO" id="GO:0006465">
    <property type="term" value="P:signal peptide processing"/>
    <property type="evidence" value="ECO:0007669"/>
    <property type="project" value="TreeGrafter"/>
</dbReference>
<evidence type="ECO:0000313" key="10">
    <source>
        <dbReference type="Proteomes" id="UP000187209"/>
    </source>
</evidence>
<feature type="transmembrane region" description="Helical" evidence="8">
    <location>
        <begin position="64"/>
        <end position="83"/>
    </location>
</feature>
<dbReference type="GO" id="GO:0033619">
    <property type="term" value="P:membrane protein proteolysis"/>
    <property type="evidence" value="ECO:0007669"/>
    <property type="project" value="TreeGrafter"/>
</dbReference>
<keyword evidence="7 8" id="KW-0472">Membrane</keyword>
<feature type="transmembrane region" description="Helical" evidence="8">
    <location>
        <begin position="274"/>
        <end position="293"/>
    </location>
</feature>
<comment type="subcellular location">
    <subcellularLocation>
        <location evidence="1">Endoplasmic reticulum membrane</location>
        <topology evidence="1">Multi-pass membrane protein</topology>
    </subcellularLocation>
</comment>
<dbReference type="GO" id="GO:0042500">
    <property type="term" value="F:aspartic endopeptidase activity, intramembrane cleaving"/>
    <property type="evidence" value="ECO:0007669"/>
    <property type="project" value="InterPro"/>
</dbReference>
<evidence type="ECO:0000256" key="5">
    <source>
        <dbReference type="ARBA" id="ARBA00022824"/>
    </source>
</evidence>
<keyword evidence="6 8" id="KW-1133">Transmembrane helix</keyword>
<feature type="transmembrane region" description="Helical" evidence="8">
    <location>
        <begin position="245"/>
        <end position="268"/>
    </location>
</feature>
<feature type="transmembrane region" description="Helical" evidence="8">
    <location>
        <begin position="162"/>
        <end position="182"/>
    </location>
</feature>
<gene>
    <name evidence="9" type="ORF">SteCoe_11656</name>
</gene>
<keyword evidence="10" id="KW-1185">Reference proteome</keyword>
<feature type="transmembrane region" description="Helical" evidence="8">
    <location>
        <begin position="39"/>
        <end position="58"/>
    </location>
</feature>
<dbReference type="PANTHER" id="PTHR12174">
    <property type="entry name" value="SIGNAL PEPTIDE PEPTIDASE"/>
    <property type="match status" value="1"/>
</dbReference>
<organism evidence="9 10">
    <name type="scientific">Stentor coeruleus</name>
    <dbReference type="NCBI Taxonomy" id="5963"/>
    <lineage>
        <taxon>Eukaryota</taxon>
        <taxon>Sar</taxon>
        <taxon>Alveolata</taxon>
        <taxon>Ciliophora</taxon>
        <taxon>Postciliodesmatophora</taxon>
        <taxon>Heterotrichea</taxon>
        <taxon>Heterotrichida</taxon>
        <taxon>Stentoridae</taxon>
        <taxon>Stentor</taxon>
    </lineage>
</organism>
<keyword evidence="5" id="KW-0256">Endoplasmic reticulum</keyword>
<accession>A0A1R2CCR8</accession>
<evidence type="ECO:0000256" key="4">
    <source>
        <dbReference type="ARBA" id="ARBA00022801"/>
    </source>
</evidence>
<dbReference type="OrthoDB" id="29661at2759"/>
<protein>
    <submittedName>
        <fullName evidence="9">Uncharacterized protein</fullName>
    </submittedName>
</protein>
<dbReference type="AlphaFoldDB" id="A0A1R2CCR8"/>
<dbReference type="SMART" id="SM00730">
    <property type="entry name" value="PSN"/>
    <property type="match status" value="1"/>
</dbReference>
<name>A0A1R2CCR8_9CILI</name>
<dbReference type="Proteomes" id="UP000187209">
    <property type="component" value="Unassembled WGS sequence"/>
</dbReference>
<comment type="similarity">
    <text evidence="2">Belongs to the peptidase A22B family.</text>
</comment>
<dbReference type="GO" id="GO:0098553">
    <property type="term" value="C:lumenal side of endoplasmic reticulum membrane"/>
    <property type="evidence" value="ECO:0007669"/>
    <property type="project" value="TreeGrafter"/>
</dbReference>
<evidence type="ECO:0000313" key="9">
    <source>
        <dbReference type="EMBL" id="OMJ86799.1"/>
    </source>
</evidence>
<dbReference type="Pfam" id="PF04258">
    <property type="entry name" value="Peptidase_A22B"/>
    <property type="match status" value="1"/>
</dbReference>
<dbReference type="InterPro" id="IPR007369">
    <property type="entry name" value="Peptidase_A22B_SPP"/>
</dbReference>
<evidence type="ECO:0000256" key="7">
    <source>
        <dbReference type="ARBA" id="ARBA00023136"/>
    </source>
</evidence>